<keyword evidence="2" id="KW-1185">Reference proteome</keyword>
<proteinExistence type="predicted"/>
<protein>
    <submittedName>
        <fullName evidence="1">Uncharacterized protein</fullName>
    </submittedName>
</protein>
<dbReference type="Proteomes" id="UP001428341">
    <property type="component" value="Unassembled WGS sequence"/>
</dbReference>
<accession>A0AAP0MWD4</accession>
<gene>
    <name evidence="1" type="ORF">WN944_011145</name>
</gene>
<dbReference type="EMBL" id="JBCGBO010000002">
    <property type="protein sequence ID" value="KAK9222709.1"/>
    <property type="molecule type" value="Genomic_DNA"/>
</dbReference>
<evidence type="ECO:0000313" key="2">
    <source>
        <dbReference type="Proteomes" id="UP001428341"/>
    </source>
</evidence>
<reference evidence="1 2" key="1">
    <citation type="submission" date="2024-05" db="EMBL/GenBank/DDBJ databases">
        <title>Haplotype-resolved chromosome-level genome assembly of Huyou (Citrus changshanensis).</title>
        <authorList>
            <person name="Miao C."/>
            <person name="Chen W."/>
            <person name="Wu Y."/>
            <person name="Wang L."/>
            <person name="Zhao S."/>
            <person name="Grierson D."/>
            <person name="Xu C."/>
            <person name="Chen K."/>
        </authorList>
    </citation>
    <scope>NUCLEOTIDE SEQUENCE [LARGE SCALE GENOMIC DNA]</scope>
    <source>
        <strain evidence="1">01-14</strain>
        <tissue evidence="1">Leaf</tissue>
    </source>
</reference>
<dbReference type="AlphaFoldDB" id="A0AAP0MWD4"/>
<organism evidence="1 2">
    <name type="scientific">Citrus x changshan-huyou</name>
    <dbReference type="NCBI Taxonomy" id="2935761"/>
    <lineage>
        <taxon>Eukaryota</taxon>
        <taxon>Viridiplantae</taxon>
        <taxon>Streptophyta</taxon>
        <taxon>Embryophyta</taxon>
        <taxon>Tracheophyta</taxon>
        <taxon>Spermatophyta</taxon>
        <taxon>Magnoliopsida</taxon>
        <taxon>eudicotyledons</taxon>
        <taxon>Gunneridae</taxon>
        <taxon>Pentapetalae</taxon>
        <taxon>rosids</taxon>
        <taxon>malvids</taxon>
        <taxon>Sapindales</taxon>
        <taxon>Rutaceae</taxon>
        <taxon>Aurantioideae</taxon>
        <taxon>Citrus</taxon>
    </lineage>
</organism>
<evidence type="ECO:0000313" key="1">
    <source>
        <dbReference type="EMBL" id="KAK9222709.1"/>
    </source>
</evidence>
<comment type="caution">
    <text evidence="1">The sequence shown here is derived from an EMBL/GenBank/DDBJ whole genome shotgun (WGS) entry which is preliminary data.</text>
</comment>
<name>A0AAP0MWD4_9ROSI</name>
<sequence>MAFLCLQSLIKAGRDLETVVKACNIGGLCFKRLQIVSCASIACHVGKNALGPEEQPHIYKSDAIWEAIAIQVK</sequence>